<sequence length="434" mass="46415">MGGGVVPGVFKGPDPEADGRALVEIGVEGNIVSVPHGGGVFPVGGEVLVQVNDDLVPTGLLAGGTAAGGETVALGTTGEAIQAQGDKLGKSLEDMSKRVKAAAEGPVDTGRLKAGEVLIKGDLIAGNTVGARHIVASEELEAKLATFRKITTDEIVAGKAKISGALIADTLEGKILKGTRIEGGSMVLRPENTPKLELHIEADEHNDVPSIALKRAEDVGGELRDSHAFIVESRAEGGFGTGYSTTLRVGSMDTRTPDGRPLPGGAKVSTLDFTTQGVTHRRGTKGGTAFWEDIIGAAKAYADSKSKPVQPTQPEIKEEKRGFGGLDRDWRREPREFELVKTGQIVDLFGGEWVRQNSEWNYTGNTWYQWGIIPEGFRPKQWVHFTVVITEDNFPHFAQGVIKPDGTFGLKLDKGIRVKPNVSRIMIPPVRWHL</sequence>
<accession>A0A8S5TCN4</accession>
<evidence type="ECO:0000313" key="1">
    <source>
        <dbReference type="EMBL" id="DAF61068.1"/>
    </source>
</evidence>
<name>A0A8S5TCN4_9VIRU</name>
<organism evidence="1">
    <name type="scientific">Phage sp. ctesc4</name>
    <dbReference type="NCBI Taxonomy" id="2828008"/>
    <lineage>
        <taxon>Viruses</taxon>
    </lineage>
</organism>
<reference evidence="1" key="1">
    <citation type="journal article" date="2021" name="Proc. Natl. Acad. Sci. U.S.A.">
        <title>A Catalog of Tens of Thousands of Viruses from Human Metagenomes Reveals Hidden Associations with Chronic Diseases.</title>
        <authorList>
            <person name="Tisza M.J."/>
            <person name="Buck C.B."/>
        </authorList>
    </citation>
    <scope>NUCLEOTIDE SEQUENCE</scope>
    <source>
        <strain evidence="1">Ctesc4</strain>
    </source>
</reference>
<dbReference type="EMBL" id="BK032802">
    <property type="protein sequence ID" value="DAF61068.1"/>
    <property type="molecule type" value="Genomic_DNA"/>
</dbReference>
<protein>
    <submittedName>
        <fullName evidence="1">Uncharacterized protein</fullName>
    </submittedName>
</protein>
<proteinExistence type="predicted"/>